<name>A0A645CRN1_9ZZZZ</name>
<sequence>MQNVAVHIQPYGRGGGGPVEGLEYDVRRERLIHHGGADGRIQENIPVKIPPAPDLVGICKRKADIAAICYDNVFEFSAAALRQFGNKSDIDIFRETADHMMAF</sequence>
<dbReference type="EMBL" id="VSSQ01029418">
    <property type="protein sequence ID" value="MPM79554.1"/>
    <property type="molecule type" value="Genomic_DNA"/>
</dbReference>
<proteinExistence type="predicted"/>
<gene>
    <name evidence="1" type="ORF">SDC9_126592</name>
</gene>
<accession>A0A645CRN1</accession>
<comment type="caution">
    <text evidence="1">The sequence shown here is derived from an EMBL/GenBank/DDBJ whole genome shotgun (WGS) entry which is preliminary data.</text>
</comment>
<reference evidence="1" key="1">
    <citation type="submission" date="2019-08" db="EMBL/GenBank/DDBJ databases">
        <authorList>
            <person name="Kucharzyk K."/>
            <person name="Murdoch R.W."/>
            <person name="Higgins S."/>
            <person name="Loffler F."/>
        </authorList>
    </citation>
    <scope>NUCLEOTIDE SEQUENCE</scope>
</reference>
<organism evidence="1">
    <name type="scientific">bioreactor metagenome</name>
    <dbReference type="NCBI Taxonomy" id="1076179"/>
    <lineage>
        <taxon>unclassified sequences</taxon>
        <taxon>metagenomes</taxon>
        <taxon>ecological metagenomes</taxon>
    </lineage>
</organism>
<dbReference type="AlphaFoldDB" id="A0A645CRN1"/>
<protein>
    <submittedName>
        <fullName evidence="1">Uncharacterized protein</fullName>
    </submittedName>
</protein>
<evidence type="ECO:0000313" key="1">
    <source>
        <dbReference type="EMBL" id="MPM79554.1"/>
    </source>
</evidence>